<evidence type="ECO:0000313" key="2">
    <source>
        <dbReference type="Proteomes" id="UP000315783"/>
    </source>
</evidence>
<organism evidence="1 2">
    <name type="scientific">Cordyceps javanica</name>
    <dbReference type="NCBI Taxonomy" id="43265"/>
    <lineage>
        <taxon>Eukaryota</taxon>
        <taxon>Fungi</taxon>
        <taxon>Dikarya</taxon>
        <taxon>Ascomycota</taxon>
        <taxon>Pezizomycotina</taxon>
        <taxon>Sordariomycetes</taxon>
        <taxon>Hypocreomycetidae</taxon>
        <taxon>Hypocreales</taxon>
        <taxon>Cordycipitaceae</taxon>
        <taxon>Cordyceps</taxon>
    </lineage>
</organism>
<reference evidence="1 2" key="1">
    <citation type="journal article" date="2019" name="Appl. Microbiol. Biotechnol.">
        <title>Genome sequence of Isaria javanica and comparative genome analysis insights into family S53 peptidase evolution in fungal entomopathogens.</title>
        <authorList>
            <person name="Lin R."/>
            <person name="Zhang X."/>
            <person name="Xin B."/>
            <person name="Zou M."/>
            <person name="Gao Y."/>
            <person name="Qin F."/>
            <person name="Hu Q."/>
            <person name="Xie B."/>
            <person name="Cheng X."/>
        </authorList>
    </citation>
    <scope>NUCLEOTIDE SEQUENCE [LARGE SCALE GENOMIC DNA]</scope>
    <source>
        <strain evidence="1 2">IJ1G</strain>
    </source>
</reference>
<dbReference type="EMBL" id="SPUK01000004">
    <property type="protein sequence ID" value="TQV97938.1"/>
    <property type="molecule type" value="Genomic_DNA"/>
</dbReference>
<dbReference type="Proteomes" id="UP000315783">
    <property type="component" value="Unassembled WGS sequence"/>
</dbReference>
<dbReference type="AlphaFoldDB" id="A0A545V890"/>
<evidence type="ECO:0000313" key="1">
    <source>
        <dbReference type="EMBL" id="TQV97938.1"/>
    </source>
</evidence>
<proteinExistence type="predicted"/>
<keyword evidence="2" id="KW-1185">Reference proteome</keyword>
<accession>A0A545V890</accession>
<name>A0A545V890_9HYPO</name>
<protein>
    <submittedName>
        <fullName evidence="1">Uncharacterized protein</fullName>
    </submittedName>
</protein>
<gene>
    <name evidence="1" type="ORF">IF1G_03681</name>
</gene>
<sequence>MSPNIFPPLSGKYSPSNTTKFGIHPTAHCQLDCKWLLSVGPFIQSSISMVGIPAYVITANCSTRPRAARNVDDVFVAATHSQTSTHRGHRLHFAYRFALIPVCHPPLYCQAFSLSRTVTNHIAPPCCSRQKARATTIEETEGIDEFLLPRDARVVIQV</sequence>
<comment type="caution">
    <text evidence="1">The sequence shown here is derived from an EMBL/GenBank/DDBJ whole genome shotgun (WGS) entry which is preliminary data.</text>
</comment>